<proteinExistence type="predicted"/>
<evidence type="ECO:0000256" key="4">
    <source>
        <dbReference type="ARBA" id="ARBA00022679"/>
    </source>
</evidence>
<feature type="domain" description="Signal transduction histidine kinase subgroup 3 dimerisation and phosphoacceptor" evidence="11">
    <location>
        <begin position="202"/>
        <end position="267"/>
    </location>
</feature>
<dbReference type="Pfam" id="PF07730">
    <property type="entry name" value="HisKA_3"/>
    <property type="match status" value="1"/>
</dbReference>
<feature type="transmembrane region" description="Helical" evidence="9">
    <location>
        <begin position="51"/>
        <end position="69"/>
    </location>
</feature>
<comment type="catalytic activity">
    <reaction evidence="1">
        <text>ATP + protein L-histidine = ADP + protein N-phospho-L-histidine.</text>
        <dbReference type="EC" id="2.7.13.3"/>
    </reaction>
</comment>
<evidence type="ECO:0000313" key="12">
    <source>
        <dbReference type="EMBL" id="KWX73293.1"/>
    </source>
</evidence>
<dbReference type="RefSeq" id="WP_060862198.1">
    <property type="nucleotide sequence ID" value="NZ_LIRB01000142.1"/>
</dbReference>
<dbReference type="GO" id="GO:0046983">
    <property type="term" value="F:protein dimerization activity"/>
    <property type="evidence" value="ECO:0007669"/>
    <property type="project" value="InterPro"/>
</dbReference>
<name>A0A132TQ60_9BACL</name>
<dbReference type="SUPFAM" id="SSF55874">
    <property type="entry name" value="ATPase domain of HSP90 chaperone/DNA topoisomerase II/histidine kinase"/>
    <property type="match status" value="1"/>
</dbReference>
<dbReference type="InterPro" id="IPR050482">
    <property type="entry name" value="Sensor_HK_TwoCompSys"/>
</dbReference>
<reference evidence="12 13" key="1">
    <citation type="submission" date="2015-08" db="EMBL/GenBank/DDBJ databases">
        <title>Genomes of Paenibacillus riograndensis.</title>
        <authorList>
            <person name="Sant'Anna F.H."/>
            <person name="Souza R."/>
            <person name="Ambrosini A."/>
            <person name="Bach E."/>
            <person name="Fernandes G."/>
            <person name="Balsanelli E."/>
            <person name="Baura V.A."/>
            <person name="Pedrosa F.O."/>
            <person name="Souza E.M."/>
            <person name="Passaglia L."/>
        </authorList>
    </citation>
    <scope>NUCLEOTIDE SEQUENCE [LARGE SCALE GENOMIC DNA]</scope>
    <source>
        <strain evidence="12 13">CAS34</strain>
    </source>
</reference>
<keyword evidence="5" id="KW-0547">Nucleotide-binding</keyword>
<feature type="transmembrane region" description="Helical" evidence="9">
    <location>
        <begin position="119"/>
        <end position="140"/>
    </location>
</feature>
<evidence type="ECO:0000259" key="10">
    <source>
        <dbReference type="Pfam" id="PF02518"/>
    </source>
</evidence>
<dbReference type="PANTHER" id="PTHR24421">
    <property type="entry name" value="NITRATE/NITRITE SENSOR PROTEIN NARX-RELATED"/>
    <property type="match status" value="1"/>
</dbReference>
<dbReference type="Gene3D" id="1.20.5.1930">
    <property type="match status" value="1"/>
</dbReference>
<dbReference type="GO" id="GO:0005524">
    <property type="term" value="F:ATP binding"/>
    <property type="evidence" value="ECO:0007669"/>
    <property type="project" value="UniProtKB-KW"/>
</dbReference>
<dbReference type="CDD" id="cd16917">
    <property type="entry name" value="HATPase_UhpB-NarQ-NarX-like"/>
    <property type="match status" value="1"/>
</dbReference>
<evidence type="ECO:0000256" key="8">
    <source>
        <dbReference type="ARBA" id="ARBA00023012"/>
    </source>
</evidence>
<evidence type="ECO:0000256" key="2">
    <source>
        <dbReference type="ARBA" id="ARBA00012438"/>
    </source>
</evidence>
<dbReference type="InterPro" id="IPR036890">
    <property type="entry name" value="HATPase_C_sf"/>
</dbReference>
<dbReference type="PANTHER" id="PTHR24421:SF10">
    <property type="entry name" value="NITRATE_NITRITE SENSOR PROTEIN NARQ"/>
    <property type="match status" value="1"/>
</dbReference>
<protein>
    <recommendedName>
        <fullName evidence="2">histidine kinase</fullName>
        <ecNumber evidence="2">2.7.13.3</ecNumber>
    </recommendedName>
</protein>
<dbReference type="PATRIC" id="fig|483937.3.peg.6534"/>
<dbReference type="InterPro" id="IPR011712">
    <property type="entry name" value="Sig_transdc_His_kin_sub3_dim/P"/>
</dbReference>
<evidence type="ECO:0000259" key="11">
    <source>
        <dbReference type="Pfam" id="PF07730"/>
    </source>
</evidence>
<evidence type="ECO:0000256" key="7">
    <source>
        <dbReference type="ARBA" id="ARBA00022840"/>
    </source>
</evidence>
<dbReference type="EMBL" id="LIRB01000142">
    <property type="protein sequence ID" value="KWX73293.1"/>
    <property type="molecule type" value="Genomic_DNA"/>
</dbReference>
<keyword evidence="13" id="KW-1185">Reference proteome</keyword>
<keyword evidence="9" id="KW-1133">Transmembrane helix</keyword>
<feature type="domain" description="Histidine kinase/HSP90-like ATPase" evidence="10">
    <location>
        <begin position="310"/>
        <end position="394"/>
    </location>
</feature>
<feature type="transmembrane region" description="Helical" evidence="9">
    <location>
        <begin position="76"/>
        <end position="99"/>
    </location>
</feature>
<keyword evidence="6" id="KW-0418">Kinase</keyword>
<comment type="caution">
    <text evidence="12">The sequence shown here is derived from an EMBL/GenBank/DDBJ whole genome shotgun (WGS) entry which is preliminary data.</text>
</comment>
<dbReference type="InterPro" id="IPR003594">
    <property type="entry name" value="HATPase_dom"/>
</dbReference>
<dbReference type="GO" id="GO:0016020">
    <property type="term" value="C:membrane"/>
    <property type="evidence" value="ECO:0007669"/>
    <property type="project" value="InterPro"/>
</dbReference>
<evidence type="ECO:0000256" key="9">
    <source>
        <dbReference type="SAM" id="Phobius"/>
    </source>
</evidence>
<evidence type="ECO:0000256" key="5">
    <source>
        <dbReference type="ARBA" id="ARBA00022741"/>
    </source>
</evidence>
<sequence>MAAIVQRRHWFHYVIISTRTLWFLLGVNYIISHSNHYLSSHNKLAITGNLWLILLLYAMAYLTPMALFLSRKVPRFYAVLAEIALSGGFFCLLEASATGNFDFFNFPAVMLGYMGTGRSGVFAAAITIIAIPVLIGWLWGTGLEPIVSMMIEFGVLYGSGYCFRVMIASYQKINEMYSLIAQQNQTLEIYAKQIESLTLIEERNRLSRELHDTVGHTFTTTITGMDAVYYLIDAAPQEAKNNLRELLHVTRNGLNEVRRHIHQIAPDHEERSLTLALSQVAGEFALHTGTEVVVHTEGTEYFVSENVRLTMIRCLQESMTNAKKHGMASTVSIELTYTVQSVQIKIVDNGKGAGKLVEGFGLKAMSERVANLNGKLYVHSHADNGTEIICTIPTK</sequence>
<feature type="transmembrane region" description="Helical" evidence="9">
    <location>
        <begin position="12"/>
        <end position="31"/>
    </location>
</feature>
<dbReference type="Pfam" id="PF02518">
    <property type="entry name" value="HATPase_c"/>
    <property type="match status" value="1"/>
</dbReference>
<accession>A0A132TQ60</accession>
<keyword evidence="3" id="KW-0597">Phosphoprotein</keyword>
<evidence type="ECO:0000256" key="6">
    <source>
        <dbReference type="ARBA" id="ARBA00022777"/>
    </source>
</evidence>
<keyword evidence="9" id="KW-0812">Transmembrane</keyword>
<evidence type="ECO:0000256" key="3">
    <source>
        <dbReference type="ARBA" id="ARBA00022553"/>
    </source>
</evidence>
<evidence type="ECO:0000313" key="13">
    <source>
        <dbReference type="Proteomes" id="UP000070475"/>
    </source>
</evidence>
<dbReference type="Gene3D" id="3.30.565.10">
    <property type="entry name" value="Histidine kinase-like ATPase, C-terminal domain"/>
    <property type="match status" value="1"/>
</dbReference>
<keyword evidence="7" id="KW-0067">ATP-binding</keyword>
<keyword evidence="8" id="KW-0902">Two-component regulatory system</keyword>
<dbReference type="AlphaFoldDB" id="A0A132TQ60"/>
<evidence type="ECO:0000256" key="1">
    <source>
        <dbReference type="ARBA" id="ARBA00000085"/>
    </source>
</evidence>
<dbReference type="EC" id="2.7.13.3" evidence="2"/>
<dbReference type="OrthoDB" id="9781904at2"/>
<keyword evidence="4" id="KW-0808">Transferase</keyword>
<dbReference type="Proteomes" id="UP000070475">
    <property type="component" value="Unassembled WGS sequence"/>
</dbReference>
<keyword evidence="9" id="KW-0472">Membrane</keyword>
<dbReference type="GO" id="GO:0000155">
    <property type="term" value="F:phosphorelay sensor kinase activity"/>
    <property type="evidence" value="ECO:0007669"/>
    <property type="project" value="InterPro"/>
</dbReference>
<organism evidence="12 13">
    <name type="scientific">Paenibacillus riograndensis</name>
    <dbReference type="NCBI Taxonomy" id="483937"/>
    <lineage>
        <taxon>Bacteria</taxon>
        <taxon>Bacillati</taxon>
        <taxon>Bacillota</taxon>
        <taxon>Bacilli</taxon>
        <taxon>Bacillales</taxon>
        <taxon>Paenibacillaceae</taxon>
        <taxon>Paenibacillus</taxon>
        <taxon>Paenibacillus sonchi group</taxon>
    </lineage>
</organism>
<gene>
    <name evidence="12" type="ORF">AMQ84_22530</name>
</gene>